<protein>
    <recommendedName>
        <fullName evidence="3">SWIM-type domain-containing protein</fullName>
    </recommendedName>
</protein>
<accession>A0ABZ2YSQ3</accession>
<organism evidence="1 2">
    <name type="scientific">Chitinophaga pollutisoli</name>
    <dbReference type="NCBI Taxonomy" id="3133966"/>
    <lineage>
        <taxon>Bacteria</taxon>
        <taxon>Pseudomonadati</taxon>
        <taxon>Bacteroidota</taxon>
        <taxon>Chitinophagia</taxon>
        <taxon>Chitinophagales</taxon>
        <taxon>Chitinophagaceae</taxon>
        <taxon>Chitinophaga</taxon>
    </lineage>
</organism>
<gene>
    <name evidence="1" type="ORF">WJU16_05615</name>
</gene>
<evidence type="ECO:0000313" key="2">
    <source>
        <dbReference type="Proteomes" id="UP001485459"/>
    </source>
</evidence>
<dbReference type="Proteomes" id="UP001485459">
    <property type="component" value="Chromosome"/>
</dbReference>
<reference evidence="2" key="1">
    <citation type="submission" date="2024-03" db="EMBL/GenBank/DDBJ databases">
        <title>Chitinophaga horti sp. nov., isolated from garden soil.</title>
        <authorList>
            <person name="Lee D.S."/>
            <person name="Han D.M."/>
            <person name="Baek J.H."/>
            <person name="Choi D.G."/>
            <person name="Jeon J.H."/>
            <person name="Jeon C.O."/>
        </authorList>
    </citation>
    <scope>NUCLEOTIDE SEQUENCE [LARGE SCALE GENOMIC DNA]</scope>
    <source>
        <strain evidence="2">GPA1</strain>
    </source>
</reference>
<name>A0ABZ2YSQ3_9BACT</name>
<evidence type="ECO:0008006" key="3">
    <source>
        <dbReference type="Google" id="ProtNLM"/>
    </source>
</evidence>
<evidence type="ECO:0000313" key="1">
    <source>
        <dbReference type="EMBL" id="WZN42509.1"/>
    </source>
</evidence>
<dbReference type="RefSeq" id="WP_341837343.1">
    <property type="nucleotide sequence ID" value="NZ_CP149822.1"/>
</dbReference>
<proteinExistence type="predicted"/>
<keyword evidence="2" id="KW-1185">Reference proteome</keyword>
<dbReference type="EMBL" id="CP149822">
    <property type="protein sequence ID" value="WZN42509.1"/>
    <property type="molecule type" value="Genomic_DNA"/>
</dbReference>
<sequence>MEFSEPFIIPAATIGALSIHDLLEHMGQIPEPGAGQGIHPLSLSIGEGMFARQDALGNAPVVRVRQTENAILTACTCGGKADGLCTHQAEVLSGIIEKHQYRVFFDAPLRRKILLRTAEDYGLENEPDFDKHFRITYSANNLLIAPIQPALIRIDERALTDELRPLPTAHPADKEGRIILVIDKHRLYQQPAFLLMHAGTTQAGKLKSPVAQVDLLQLICDSQDPSVIKFIAALSSISQKAIDMHHPSDLQALRLICANPMQLEVYQHDRNVTDTVSSRSLVPIRLHVLKAEIVLSVFQKSPFYEITGKLLLRDMEIPFDKVTLRYQQFVVHRQGLYLLDNPNLTRVIRFFKRNNEMLYVHESKFENFRQTALRALEHLVHIDYSYIRPATPAQLAEKKRTSERLVYIQQQGVYIAITPVMKYGEMEVPVYSLKQLTDTDKNGREFKVKRNAEAEHDLTQLVMHQHPDFKEQLEEHEYFYLHKSKFLDNDWFLHAFEAWRAAGVTIMGFNNLPGINRSGHKASIRIMINSGIDWFNASVQVSFGGKRLH</sequence>